<feature type="transmembrane region" description="Helical" evidence="7">
    <location>
        <begin position="226"/>
        <end position="244"/>
    </location>
</feature>
<feature type="compositionally biased region" description="Basic residues" evidence="6">
    <location>
        <begin position="391"/>
        <end position="400"/>
    </location>
</feature>
<gene>
    <name evidence="9" type="ORF">OHC33_004647</name>
</gene>
<feature type="transmembrane region" description="Helical" evidence="7">
    <location>
        <begin position="150"/>
        <end position="171"/>
    </location>
</feature>
<evidence type="ECO:0000313" key="10">
    <source>
        <dbReference type="Proteomes" id="UP001316803"/>
    </source>
</evidence>
<keyword evidence="10" id="KW-1185">Reference proteome</keyword>
<comment type="caution">
    <text evidence="9">The sequence shown here is derived from an EMBL/GenBank/DDBJ whole genome shotgun (WGS) entry which is preliminary data.</text>
</comment>
<feature type="transmembrane region" description="Helical" evidence="7">
    <location>
        <begin position="256"/>
        <end position="281"/>
    </location>
</feature>
<keyword evidence="2 7" id="KW-0812">Transmembrane</keyword>
<feature type="region of interest" description="Disordered" evidence="6">
    <location>
        <begin position="454"/>
        <end position="477"/>
    </location>
</feature>
<dbReference type="Proteomes" id="UP001316803">
    <property type="component" value="Unassembled WGS sequence"/>
</dbReference>
<dbReference type="InterPro" id="IPR049326">
    <property type="entry name" value="Rhodopsin_dom_fungi"/>
</dbReference>
<feature type="transmembrane region" description="Helical" evidence="7">
    <location>
        <begin position="102"/>
        <end position="129"/>
    </location>
</feature>
<feature type="transmembrane region" description="Helical" evidence="7">
    <location>
        <begin position="191"/>
        <end position="214"/>
    </location>
</feature>
<accession>A0AAN8EUM7</accession>
<dbReference type="GO" id="GO:0016020">
    <property type="term" value="C:membrane"/>
    <property type="evidence" value="ECO:0007669"/>
    <property type="project" value="UniProtKB-SubCell"/>
</dbReference>
<keyword evidence="3 7" id="KW-1133">Transmembrane helix</keyword>
<dbReference type="AlphaFoldDB" id="A0AAN8EUM7"/>
<name>A0AAN8EUM7_9EURO</name>
<evidence type="ECO:0000313" key="9">
    <source>
        <dbReference type="EMBL" id="KAK5954076.1"/>
    </source>
</evidence>
<feature type="region of interest" description="Disordered" evidence="6">
    <location>
        <begin position="389"/>
        <end position="437"/>
    </location>
</feature>
<protein>
    <recommendedName>
        <fullName evidence="8">Rhodopsin domain-containing protein</fullName>
    </recommendedName>
</protein>
<feature type="transmembrane region" description="Helical" evidence="7">
    <location>
        <begin position="28"/>
        <end position="49"/>
    </location>
</feature>
<organism evidence="9 10">
    <name type="scientific">Knufia fluminis</name>
    <dbReference type="NCBI Taxonomy" id="191047"/>
    <lineage>
        <taxon>Eukaryota</taxon>
        <taxon>Fungi</taxon>
        <taxon>Dikarya</taxon>
        <taxon>Ascomycota</taxon>
        <taxon>Pezizomycotina</taxon>
        <taxon>Eurotiomycetes</taxon>
        <taxon>Chaetothyriomycetidae</taxon>
        <taxon>Chaetothyriales</taxon>
        <taxon>Trichomeriaceae</taxon>
        <taxon>Knufia</taxon>
    </lineage>
</organism>
<feature type="domain" description="Rhodopsin" evidence="8">
    <location>
        <begin position="43"/>
        <end position="252"/>
    </location>
</feature>
<dbReference type="PANTHER" id="PTHR33048:SF19">
    <property type="entry name" value="MEMBRANE PROTEIN PTH11-LIKE, PUTATIVE (AFU_ORTHOLOGUE AFUA_1G14080)-RELATED"/>
    <property type="match status" value="1"/>
</dbReference>
<dbReference type="InterPro" id="IPR052337">
    <property type="entry name" value="SAT4-like"/>
</dbReference>
<evidence type="ECO:0000256" key="4">
    <source>
        <dbReference type="ARBA" id="ARBA00023136"/>
    </source>
</evidence>
<dbReference type="Pfam" id="PF20684">
    <property type="entry name" value="Fung_rhodopsin"/>
    <property type="match status" value="1"/>
</dbReference>
<evidence type="ECO:0000256" key="5">
    <source>
        <dbReference type="ARBA" id="ARBA00038359"/>
    </source>
</evidence>
<evidence type="ECO:0000256" key="7">
    <source>
        <dbReference type="SAM" id="Phobius"/>
    </source>
</evidence>
<reference evidence="9 10" key="1">
    <citation type="submission" date="2022-12" db="EMBL/GenBank/DDBJ databases">
        <title>Genomic features and morphological characterization of a novel Knufia sp. strain isolated from spacecraft assembly facility.</title>
        <authorList>
            <person name="Teixeira M."/>
            <person name="Chander A.M."/>
            <person name="Stajich J.E."/>
            <person name="Venkateswaran K."/>
        </authorList>
    </citation>
    <scope>NUCLEOTIDE SEQUENCE [LARGE SCALE GENOMIC DNA]</scope>
    <source>
        <strain evidence="9 10">FJI-L2-BK-P2</strain>
    </source>
</reference>
<evidence type="ECO:0000256" key="6">
    <source>
        <dbReference type="SAM" id="MobiDB-lite"/>
    </source>
</evidence>
<evidence type="ECO:0000259" key="8">
    <source>
        <dbReference type="Pfam" id="PF20684"/>
    </source>
</evidence>
<feature type="region of interest" description="Disordered" evidence="6">
    <location>
        <begin position="498"/>
        <end position="570"/>
    </location>
</feature>
<evidence type="ECO:0000256" key="1">
    <source>
        <dbReference type="ARBA" id="ARBA00004141"/>
    </source>
</evidence>
<comment type="subcellular location">
    <subcellularLocation>
        <location evidence="1">Membrane</location>
        <topology evidence="1">Multi-pass membrane protein</topology>
    </subcellularLocation>
</comment>
<evidence type="ECO:0000256" key="3">
    <source>
        <dbReference type="ARBA" id="ARBA00022989"/>
    </source>
</evidence>
<keyword evidence="4 7" id="KW-0472">Membrane</keyword>
<evidence type="ECO:0000256" key="2">
    <source>
        <dbReference type="ARBA" id="ARBA00022692"/>
    </source>
</evidence>
<dbReference type="PANTHER" id="PTHR33048">
    <property type="entry name" value="PTH11-LIKE INTEGRAL MEMBRANE PROTEIN (AFU_ORTHOLOGUE AFUA_5G11245)"/>
    <property type="match status" value="1"/>
</dbReference>
<proteinExistence type="inferred from homology"/>
<dbReference type="EMBL" id="JAKLMC020000009">
    <property type="protein sequence ID" value="KAK5954076.1"/>
    <property type="molecule type" value="Genomic_DNA"/>
</dbReference>
<feature type="compositionally biased region" description="Polar residues" evidence="6">
    <location>
        <begin position="456"/>
        <end position="477"/>
    </location>
</feature>
<feature type="region of interest" description="Disordered" evidence="6">
    <location>
        <begin position="293"/>
        <end position="317"/>
    </location>
</feature>
<sequence length="570" mass="63401">MALYSLRPRLATAPPALQTRLDMNPTLVVSWFCTIFSLVVILIRVIGRFVRIERLFREDKIMLWSIVPLMVRMAFAHVVLIYGTNNTEIFALSEQDVSNRSIGSRLVLASRIFYAIYIWVAKVTVLEFVQKIIGQTWTKFYQTSARAIKAFLALTLIAVIVATLAECRPISHYWQVVPDPGPKCRTGKAQLITMGTCDIITDVVLMVFPIPLVIMSKMPLTKRVSLVLLFLLSLILIAITAYRIPSTMKREYSQQFRSLLASIEILAATCVANVIVIGSFLRDKGVKKVKYRADSPGMEDDGEGSVLSRPATRTTKPSIARRHWGSDEDLVRDLGLTISHDLRHETSAGPPARLAPVAEPAQTLYHDMPSPEPTITPQGRGLLDPAWTFRKSSKMMSRKRRESDASTDSSSSTDFKLRNLDPYTDEPDGPDAPPETPYKRMSFFDVGGLVDVAPSEHSSIEPSTRRYSNTRTPANVSRSGQNFIADVGGLLRTNRNGDEITPLSSNNSAWKTSLLSPGQTIRERSRSPFHRTTAVNTQQEQRHRASAEPIPRDVAGPDSLHISDAGGLLK</sequence>
<feature type="compositionally biased region" description="Polar residues" evidence="6">
    <location>
        <begin position="502"/>
        <end position="519"/>
    </location>
</feature>
<comment type="similarity">
    <text evidence="5">Belongs to the SAT4 family.</text>
</comment>
<feature type="transmembrane region" description="Helical" evidence="7">
    <location>
        <begin position="61"/>
        <end position="82"/>
    </location>
</feature>